<evidence type="ECO:0000313" key="2">
    <source>
        <dbReference type="Proteomes" id="UP000075816"/>
    </source>
</evidence>
<reference evidence="1 2" key="1">
    <citation type="submission" date="2016-03" db="EMBL/GenBank/DDBJ databases">
        <title>Comparative genomics of human isolates of Fusobacterium necrophorum.</title>
        <authorList>
            <person name="Jensen A."/>
            <person name="Bank S."/>
            <person name="Andersen P.S."/>
            <person name="Kristensen L.H."/>
            <person name="Prag J."/>
        </authorList>
    </citation>
    <scope>NUCLEOTIDE SEQUENCE [LARGE SCALE GENOMIC DNA]</scope>
    <source>
        <strain evidence="1 2">LS_1264</strain>
    </source>
</reference>
<dbReference type="RefSeq" id="WP_005959337.1">
    <property type="nucleotide sequence ID" value="NZ_CAXOUM010000025.1"/>
</dbReference>
<sequence>MDKFWDYFSSEQKFNLFLGEEYCAYDQSPSRKELAAFLLDKLPESLRHRIRNKESLSEISQDLLDLAIFSRSNLIKTVEEFLKNISLDFSCYASILENKRFQSIISMNLFLPLEREFHEKLHPIFPFSESEKEKTNKLAFYRILGCMTQGDKVFLTSQDIKKLKILSFYQSFWSQLRKELMERPTILLGMDLENTDVQEILGFLLEEIHYEKQAVYLVTSSSILSSKVANFINKYDIKLLTKNMDSFQENFNKKVVDVQKQFVR</sequence>
<dbReference type="EMBL" id="LVEA01000001">
    <property type="protein sequence ID" value="KYL05174.1"/>
    <property type="molecule type" value="Genomic_DNA"/>
</dbReference>
<dbReference type="Pfam" id="PF13289">
    <property type="entry name" value="SIR2_2"/>
    <property type="match status" value="1"/>
</dbReference>
<proteinExistence type="predicted"/>
<accession>A0A162J5G7</accession>
<evidence type="ECO:0000313" key="1">
    <source>
        <dbReference type="EMBL" id="KYL05174.1"/>
    </source>
</evidence>
<dbReference type="AlphaFoldDB" id="A0A162J5G7"/>
<protein>
    <submittedName>
        <fullName evidence="1">Uncharacterized protein</fullName>
    </submittedName>
</protein>
<dbReference type="eggNOG" id="ENOG502ZBE8">
    <property type="taxonomic scope" value="Bacteria"/>
</dbReference>
<name>A0A162J5G7_9FUSO</name>
<dbReference type="Proteomes" id="UP000075816">
    <property type="component" value="Unassembled WGS sequence"/>
</dbReference>
<comment type="caution">
    <text evidence="1">The sequence shown here is derived from an EMBL/GenBank/DDBJ whole genome shotgun (WGS) entry which is preliminary data.</text>
</comment>
<organism evidence="1 2">
    <name type="scientific">Fusobacterium necrophorum subsp. funduliforme</name>
    <dbReference type="NCBI Taxonomy" id="143387"/>
    <lineage>
        <taxon>Bacteria</taxon>
        <taxon>Fusobacteriati</taxon>
        <taxon>Fusobacteriota</taxon>
        <taxon>Fusobacteriia</taxon>
        <taxon>Fusobacteriales</taxon>
        <taxon>Fusobacteriaceae</taxon>
        <taxon>Fusobacterium</taxon>
    </lineage>
</organism>
<dbReference type="KEGG" id="fnf:BSQ88_04175"/>
<gene>
    <name evidence="1" type="ORF">A2J07_00120</name>
</gene>